<dbReference type="EMBL" id="JARBDR010000919">
    <property type="protein sequence ID" value="KAJ8300926.1"/>
    <property type="molecule type" value="Genomic_DNA"/>
</dbReference>
<evidence type="ECO:0008006" key="3">
    <source>
        <dbReference type="Google" id="ProtNLM"/>
    </source>
</evidence>
<organism evidence="1 2">
    <name type="scientific">Tegillarca granosa</name>
    <name type="common">Malaysian cockle</name>
    <name type="synonym">Anadara granosa</name>
    <dbReference type="NCBI Taxonomy" id="220873"/>
    <lineage>
        <taxon>Eukaryota</taxon>
        <taxon>Metazoa</taxon>
        <taxon>Spiralia</taxon>
        <taxon>Lophotrochozoa</taxon>
        <taxon>Mollusca</taxon>
        <taxon>Bivalvia</taxon>
        <taxon>Autobranchia</taxon>
        <taxon>Pteriomorphia</taxon>
        <taxon>Arcoida</taxon>
        <taxon>Arcoidea</taxon>
        <taxon>Arcidae</taxon>
        <taxon>Tegillarca</taxon>
    </lineage>
</organism>
<dbReference type="InterPro" id="IPR043502">
    <property type="entry name" value="DNA/RNA_pol_sf"/>
</dbReference>
<comment type="caution">
    <text evidence="1">The sequence shown here is derived from an EMBL/GenBank/DDBJ whole genome shotgun (WGS) entry which is preliminary data.</text>
</comment>
<gene>
    <name evidence="1" type="ORF">KUTeg_022445</name>
</gene>
<name>A0ABQ9EAT8_TEGGR</name>
<keyword evidence="2" id="KW-1185">Reference proteome</keyword>
<evidence type="ECO:0000313" key="1">
    <source>
        <dbReference type="EMBL" id="KAJ8300926.1"/>
    </source>
</evidence>
<dbReference type="Proteomes" id="UP001217089">
    <property type="component" value="Unassembled WGS sequence"/>
</dbReference>
<protein>
    <recommendedName>
        <fullName evidence="3">DNA-directed DNA polymerase</fullName>
    </recommendedName>
</protein>
<evidence type="ECO:0000313" key="2">
    <source>
        <dbReference type="Proteomes" id="UP001217089"/>
    </source>
</evidence>
<dbReference type="PANTHER" id="PTHR33206:SF1">
    <property type="entry name" value="DNA-DIRECTED DNA POLYMERASE"/>
    <property type="match status" value="1"/>
</dbReference>
<dbReference type="PANTHER" id="PTHR33206">
    <property type="entry name" value="PROTEIN CBG10425"/>
    <property type="match status" value="1"/>
</dbReference>
<proteinExistence type="predicted"/>
<reference evidence="1 2" key="1">
    <citation type="submission" date="2022-12" db="EMBL/GenBank/DDBJ databases">
        <title>Chromosome-level genome of Tegillarca granosa.</title>
        <authorList>
            <person name="Kim J."/>
        </authorList>
    </citation>
    <scope>NUCLEOTIDE SEQUENCE [LARGE SCALE GENOMIC DNA]</scope>
    <source>
        <strain evidence="1">Teg-2019</strain>
        <tissue evidence="1">Adductor muscle</tissue>
    </source>
</reference>
<accession>A0ABQ9EAT8</accession>
<sequence length="120" mass="14059">MDKYIGRNNFELIETDTDSIYFALAFSNLQKLIKPGYKEKYDKRFKDFWFPRTCCKNHSLYDLPTPGLFKLEFEGNEMVGLCSKTYIISNTKLVIQQKILNSKPIPLLQKVSRQSHLNSN</sequence>
<dbReference type="SUPFAM" id="SSF56672">
    <property type="entry name" value="DNA/RNA polymerases"/>
    <property type="match status" value="1"/>
</dbReference>